<dbReference type="InterPro" id="IPR000719">
    <property type="entry name" value="Prot_kinase_dom"/>
</dbReference>
<name>A0A2I0B293_9ASPA</name>
<feature type="domain" description="Protein kinase" evidence="11">
    <location>
        <begin position="76"/>
        <end position="362"/>
    </location>
</feature>
<dbReference type="PANTHER" id="PTHR45621">
    <property type="entry name" value="OS01G0588500 PROTEIN-RELATED"/>
    <property type="match status" value="1"/>
</dbReference>
<evidence type="ECO:0000256" key="6">
    <source>
        <dbReference type="ARBA" id="ARBA00022821"/>
    </source>
</evidence>
<dbReference type="PROSITE" id="PS00108">
    <property type="entry name" value="PROTEIN_KINASE_ST"/>
    <property type="match status" value="1"/>
</dbReference>
<protein>
    <recommendedName>
        <fullName evidence="1">non-specific serine/threonine protein kinase</fullName>
        <ecNumber evidence="1">2.7.11.1</ecNumber>
    </recommendedName>
</protein>
<dbReference type="GO" id="GO:0006952">
    <property type="term" value="P:defense response"/>
    <property type="evidence" value="ECO:0007669"/>
    <property type="project" value="UniProtKB-KW"/>
</dbReference>
<evidence type="ECO:0000256" key="10">
    <source>
        <dbReference type="SAM" id="MobiDB-lite"/>
    </source>
</evidence>
<dbReference type="PROSITE" id="PS00107">
    <property type="entry name" value="PROTEIN_KINASE_ATP"/>
    <property type="match status" value="1"/>
</dbReference>
<evidence type="ECO:0000259" key="11">
    <source>
        <dbReference type="PROSITE" id="PS50011"/>
    </source>
</evidence>
<reference evidence="12 13" key="1">
    <citation type="journal article" date="2017" name="Nature">
        <title>The Apostasia genome and the evolution of orchids.</title>
        <authorList>
            <person name="Zhang G.Q."/>
            <person name="Liu K.W."/>
            <person name="Li Z."/>
            <person name="Lohaus R."/>
            <person name="Hsiao Y.Y."/>
            <person name="Niu S.C."/>
            <person name="Wang J.Y."/>
            <person name="Lin Y.C."/>
            <person name="Xu Q."/>
            <person name="Chen L.J."/>
            <person name="Yoshida K."/>
            <person name="Fujiwara S."/>
            <person name="Wang Z.W."/>
            <person name="Zhang Y.Q."/>
            <person name="Mitsuda N."/>
            <person name="Wang M."/>
            <person name="Liu G.H."/>
            <person name="Pecoraro L."/>
            <person name="Huang H.X."/>
            <person name="Xiao X.J."/>
            <person name="Lin M."/>
            <person name="Wu X.Y."/>
            <person name="Wu W.L."/>
            <person name="Chen Y.Y."/>
            <person name="Chang S.B."/>
            <person name="Sakamoto S."/>
            <person name="Ohme-Takagi M."/>
            <person name="Yagi M."/>
            <person name="Zeng S.J."/>
            <person name="Shen C.Y."/>
            <person name="Yeh C.M."/>
            <person name="Luo Y.B."/>
            <person name="Tsai W.C."/>
            <person name="Van de Peer Y."/>
            <person name="Liu Z.J."/>
        </authorList>
    </citation>
    <scope>NUCLEOTIDE SEQUENCE [LARGE SCALE GENOMIC DNA]</scope>
    <source>
        <strain evidence="13">cv. Shenzhen</strain>
        <tissue evidence="12">Stem</tissue>
    </source>
</reference>
<keyword evidence="5 12" id="KW-0418">Kinase</keyword>
<keyword evidence="6" id="KW-0611">Plant defense</keyword>
<dbReference type="Gene3D" id="3.30.200.20">
    <property type="entry name" value="Phosphorylase Kinase, domain 1"/>
    <property type="match status" value="1"/>
</dbReference>
<dbReference type="InterPro" id="IPR008271">
    <property type="entry name" value="Ser/Thr_kinase_AS"/>
</dbReference>
<dbReference type="Pfam" id="PF07714">
    <property type="entry name" value="PK_Tyr_Ser-Thr"/>
    <property type="match status" value="1"/>
</dbReference>
<evidence type="ECO:0000256" key="9">
    <source>
        <dbReference type="RuleBase" id="RU000304"/>
    </source>
</evidence>
<dbReference type="FunFam" id="1.10.510.10:FF:000258">
    <property type="entry name" value="Probable serine/threonine-protein kinase PBL8"/>
    <property type="match status" value="1"/>
</dbReference>
<feature type="region of interest" description="Disordered" evidence="10">
    <location>
        <begin position="362"/>
        <end position="402"/>
    </location>
</feature>
<keyword evidence="13" id="KW-1185">Reference proteome</keyword>
<evidence type="ECO:0000256" key="3">
    <source>
        <dbReference type="ARBA" id="ARBA00022679"/>
    </source>
</evidence>
<dbReference type="PROSITE" id="PS50011">
    <property type="entry name" value="PROTEIN_KINASE_DOM"/>
    <property type="match status" value="1"/>
</dbReference>
<dbReference type="EMBL" id="KZ451923">
    <property type="protein sequence ID" value="PKA61915.1"/>
    <property type="molecule type" value="Genomic_DNA"/>
</dbReference>
<dbReference type="CDD" id="cd14066">
    <property type="entry name" value="STKc_IRAK"/>
    <property type="match status" value="1"/>
</dbReference>
<dbReference type="EC" id="2.7.11.1" evidence="1"/>
<evidence type="ECO:0000313" key="12">
    <source>
        <dbReference type="EMBL" id="PKA61915.1"/>
    </source>
</evidence>
<accession>A0A2I0B293</accession>
<dbReference type="GO" id="GO:0005524">
    <property type="term" value="F:ATP binding"/>
    <property type="evidence" value="ECO:0007669"/>
    <property type="project" value="UniProtKB-UniRule"/>
</dbReference>
<evidence type="ECO:0000256" key="4">
    <source>
        <dbReference type="ARBA" id="ARBA00022741"/>
    </source>
</evidence>
<comment type="similarity">
    <text evidence="9">Belongs to the protein kinase superfamily.</text>
</comment>
<dbReference type="InterPro" id="IPR001245">
    <property type="entry name" value="Ser-Thr/Tyr_kinase_cat_dom"/>
</dbReference>
<dbReference type="InterPro" id="IPR011009">
    <property type="entry name" value="Kinase-like_dom_sf"/>
</dbReference>
<keyword evidence="4 8" id="KW-0547">Nucleotide-binding</keyword>
<feature type="region of interest" description="Disordered" evidence="10">
    <location>
        <begin position="28"/>
        <end position="51"/>
    </location>
</feature>
<dbReference type="Proteomes" id="UP000236161">
    <property type="component" value="Unassembled WGS sequence"/>
</dbReference>
<dbReference type="FunFam" id="3.30.200.20:FF:000228">
    <property type="entry name" value="Serine/threonine-protein kinase BIK1"/>
    <property type="match status" value="1"/>
</dbReference>
<dbReference type="OrthoDB" id="4062651at2759"/>
<feature type="compositionally biased region" description="Polar residues" evidence="10">
    <location>
        <begin position="28"/>
        <end position="50"/>
    </location>
</feature>
<evidence type="ECO:0000256" key="2">
    <source>
        <dbReference type="ARBA" id="ARBA00022527"/>
    </source>
</evidence>
<evidence type="ECO:0000313" key="13">
    <source>
        <dbReference type="Proteomes" id="UP000236161"/>
    </source>
</evidence>
<keyword evidence="7 8" id="KW-0067">ATP-binding</keyword>
<gene>
    <name evidence="12" type="primary">APK1A</name>
    <name evidence="12" type="ORF">AXF42_Ash008747</name>
</gene>
<dbReference type="InterPro" id="IPR017441">
    <property type="entry name" value="Protein_kinase_ATP_BS"/>
</dbReference>
<evidence type="ECO:0000256" key="7">
    <source>
        <dbReference type="ARBA" id="ARBA00022840"/>
    </source>
</evidence>
<dbReference type="Gene3D" id="1.10.510.10">
    <property type="entry name" value="Transferase(Phosphotransferase) domain 1"/>
    <property type="match status" value="1"/>
</dbReference>
<dbReference type="AlphaFoldDB" id="A0A2I0B293"/>
<feature type="binding site" evidence="8">
    <location>
        <position position="114"/>
    </location>
    <ligand>
        <name>ATP</name>
        <dbReference type="ChEBI" id="CHEBI:30616"/>
    </ligand>
</feature>
<dbReference type="STRING" id="1088818.A0A2I0B293"/>
<proteinExistence type="inferred from homology"/>
<evidence type="ECO:0000256" key="5">
    <source>
        <dbReference type="ARBA" id="ARBA00022777"/>
    </source>
</evidence>
<dbReference type="SUPFAM" id="SSF56112">
    <property type="entry name" value="Protein kinase-like (PK-like)"/>
    <property type="match status" value="1"/>
</dbReference>
<dbReference type="InterPro" id="IPR050823">
    <property type="entry name" value="Plant_Ser_Thr_Prot_Kinase"/>
</dbReference>
<keyword evidence="2 9" id="KW-0723">Serine/threonine-protein kinase</keyword>
<dbReference type="GO" id="GO:0004674">
    <property type="term" value="F:protein serine/threonine kinase activity"/>
    <property type="evidence" value="ECO:0007669"/>
    <property type="project" value="UniProtKB-KW"/>
</dbReference>
<keyword evidence="3" id="KW-0808">Transferase</keyword>
<sequence length="402" mass="44578">MGNCWGPLMKVENPPYYTSGLNSNYSNKDQSGLSNTSSKVSAASVPTTPRNEGEILQLSNVKSFTFTELKTATRNFRPDSVLGEGGFGSVFKGWIDENTFSPAKPGTGMVIAVKRLNQEGFQGHREWLAEVNYLGQLYHPNLVKLIGYCLEDEHRLLVYEFMPRGSLENHLFRRGGSYFQPLSWNLRMKVALGAAKGLAFLHSAETKVIYRDFKTSNVLLDSNYDVKLSDFGLAKDGPTGDKSHVSTRVMGTYGYAAPEYLATGHLTTKSDVYSFGVVLLELLSGQRAIDKNRPSREQNLIEWARPYLSNKRKIFRILDTRLDGQYSLIGAQKTAALALQCLSSDGKFRPNMNQVVSALEKLQASKEAPKNPRSHGSSPKSSEDPINTKVAYPRPLASPIYG</sequence>
<evidence type="ECO:0000256" key="1">
    <source>
        <dbReference type="ARBA" id="ARBA00012513"/>
    </source>
</evidence>
<organism evidence="12 13">
    <name type="scientific">Apostasia shenzhenica</name>
    <dbReference type="NCBI Taxonomy" id="1088818"/>
    <lineage>
        <taxon>Eukaryota</taxon>
        <taxon>Viridiplantae</taxon>
        <taxon>Streptophyta</taxon>
        <taxon>Embryophyta</taxon>
        <taxon>Tracheophyta</taxon>
        <taxon>Spermatophyta</taxon>
        <taxon>Magnoliopsida</taxon>
        <taxon>Liliopsida</taxon>
        <taxon>Asparagales</taxon>
        <taxon>Orchidaceae</taxon>
        <taxon>Apostasioideae</taxon>
        <taxon>Apostasia</taxon>
    </lineage>
</organism>
<evidence type="ECO:0000256" key="8">
    <source>
        <dbReference type="PROSITE-ProRule" id="PRU10141"/>
    </source>
</evidence>